<feature type="non-terminal residue" evidence="1">
    <location>
        <position position="64"/>
    </location>
</feature>
<feature type="non-terminal residue" evidence="1">
    <location>
        <position position="1"/>
    </location>
</feature>
<dbReference type="EMBL" id="LS974625">
    <property type="protein sequence ID" value="CAG7863992.1"/>
    <property type="molecule type" value="Genomic_DNA"/>
</dbReference>
<evidence type="ECO:0000313" key="1">
    <source>
        <dbReference type="EMBL" id="CAG7863992.1"/>
    </source>
</evidence>
<reference evidence="1 2" key="1">
    <citation type="submission" date="2021-07" db="EMBL/GenBank/DDBJ databases">
        <authorList>
            <consortium name="Genoscope - CEA"/>
            <person name="William W."/>
        </authorList>
    </citation>
    <scope>NUCLEOTIDE SEQUENCE [LARGE SCALE GENOMIC DNA]</scope>
</reference>
<gene>
    <name evidence="1" type="ORF">BRAPAZ1V2_A09P44590.2</name>
</gene>
<organism evidence="1 2">
    <name type="scientific">Brassica campestris</name>
    <name type="common">Field mustard</name>
    <dbReference type="NCBI Taxonomy" id="3711"/>
    <lineage>
        <taxon>Eukaryota</taxon>
        <taxon>Viridiplantae</taxon>
        <taxon>Streptophyta</taxon>
        <taxon>Embryophyta</taxon>
        <taxon>Tracheophyta</taxon>
        <taxon>Spermatophyta</taxon>
        <taxon>Magnoliopsida</taxon>
        <taxon>eudicotyledons</taxon>
        <taxon>Gunneridae</taxon>
        <taxon>Pentapetalae</taxon>
        <taxon>rosids</taxon>
        <taxon>malvids</taxon>
        <taxon>Brassicales</taxon>
        <taxon>Brassicaceae</taxon>
        <taxon>Brassiceae</taxon>
        <taxon>Brassica</taxon>
    </lineage>
</organism>
<proteinExistence type="predicted"/>
<sequence length="64" mass="7667">LLKSSTENFKRSLVCVDFKRSLLFRSFLNLQIYEGKLLKKSTLQKTSSEVFLCKYWLTFETDFF</sequence>
<accession>A0A8D9CSJ3</accession>
<name>A0A8D9CSJ3_BRACM</name>
<dbReference type="Proteomes" id="UP000694005">
    <property type="component" value="Chromosome A09"/>
</dbReference>
<dbReference type="AlphaFoldDB" id="A0A8D9CSJ3"/>
<evidence type="ECO:0000313" key="2">
    <source>
        <dbReference type="Proteomes" id="UP000694005"/>
    </source>
</evidence>
<protein>
    <submittedName>
        <fullName evidence="1">Uncharacterized protein</fullName>
    </submittedName>
</protein>
<dbReference type="Gramene" id="A09p44590.2_BraZ1">
    <property type="protein sequence ID" value="A09p44590.2_BraZ1.CDS.1"/>
    <property type="gene ID" value="A09g44590.2_BraZ1"/>
</dbReference>